<gene>
    <name evidence="2" type="ORF">BCR33DRAFT_717816</name>
</gene>
<name>A0A1Y2C871_9FUNG</name>
<evidence type="ECO:0008006" key="4">
    <source>
        <dbReference type="Google" id="ProtNLM"/>
    </source>
</evidence>
<feature type="region of interest" description="Disordered" evidence="1">
    <location>
        <begin position="399"/>
        <end position="418"/>
    </location>
</feature>
<dbReference type="OrthoDB" id="5598695at2759"/>
<evidence type="ECO:0000256" key="1">
    <source>
        <dbReference type="SAM" id="MobiDB-lite"/>
    </source>
</evidence>
<keyword evidence="3" id="KW-1185">Reference proteome</keyword>
<reference evidence="2 3" key="1">
    <citation type="submission" date="2016-07" db="EMBL/GenBank/DDBJ databases">
        <title>Pervasive Adenine N6-methylation of Active Genes in Fungi.</title>
        <authorList>
            <consortium name="DOE Joint Genome Institute"/>
            <person name="Mondo S.J."/>
            <person name="Dannebaum R.O."/>
            <person name="Kuo R.C."/>
            <person name="Labutti K."/>
            <person name="Haridas S."/>
            <person name="Kuo A."/>
            <person name="Salamov A."/>
            <person name="Ahrendt S.R."/>
            <person name="Lipzen A."/>
            <person name="Sullivan W."/>
            <person name="Andreopoulos W.B."/>
            <person name="Clum A."/>
            <person name="Lindquist E."/>
            <person name="Daum C."/>
            <person name="Ramamoorthy G.K."/>
            <person name="Gryganskyi A."/>
            <person name="Culley D."/>
            <person name="Magnuson J.K."/>
            <person name="James T.Y."/>
            <person name="O'Malley M.A."/>
            <person name="Stajich J.E."/>
            <person name="Spatafora J.W."/>
            <person name="Visel A."/>
            <person name="Grigoriev I.V."/>
        </authorList>
    </citation>
    <scope>NUCLEOTIDE SEQUENCE [LARGE SCALE GENOMIC DNA]</scope>
    <source>
        <strain evidence="2 3">JEL800</strain>
    </source>
</reference>
<feature type="compositionally biased region" description="Low complexity" evidence="1">
    <location>
        <begin position="37"/>
        <end position="53"/>
    </location>
</feature>
<dbReference type="AlphaFoldDB" id="A0A1Y2C871"/>
<organism evidence="2 3">
    <name type="scientific">Rhizoclosmatium globosum</name>
    <dbReference type="NCBI Taxonomy" id="329046"/>
    <lineage>
        <taxon>Eukaryota</taxon>
        <taxon>Fungi</taxon>
        <taxon>Fungi incertae sedis</taxon>
        <taxon>Chytridiomycota</taxon>
        <taxon>Chytridiomycota incertae sedis</taxon>
        <taxon>Chytridiomycetes</taxon>
        <taxon>Chytridiales</taxon>
        <taxon>Chytriomycetaceae</taxon>
        <taxon>Rhizoclosmatium</taxon>
    </lineage>
</organism>
<evidence type="ECO:0000313" key="2">
    <source>
        <dbReference type="EMBL" id="ORY43084.1"/>
    </source>
</evidence>
<feature type="region of interest" description="Disordered" evidence="1">
    <location>
        <begin position="203"/>
        <end position="298"/>
    </location>
</feature>
<feature type="compositionally biased region" description="Acidic residues" evidence="1">
    <location>
        <begin position="203"/>
        <end position="238"/>
    </location>
</feature>
<feature type="region of interest" description="Disordered" evidence="1">
    <location>
        <begin position="444"/>
        <end position="510"/>
    </location>
</feature>
<dbReference type="EMBL" id="MCGO01000026">
    <property type="protein sequence ID" value="ORY43084.1"/>
    <property type="molecule type" value="Genomic_DNA"/>
</dbReference>
<protein>
    <recommendedName>
        <fullName evidence="4">SWIRM domain-containing protein</fullName>
    </recommendedName>
</protein>
<feature type="compositionally biased region" description="Polar residues" evidence="1">
    <location>
        <begin position="460"/>
        <end position="472"/>
    </location>
</feature>
<dbReference type="InterPro" id="IPR009057">
    <property type="entry name" value="Homeodomain-like_sf"/>
</dbReference>
<feature type="region of interest" description="Disordered" evidence="1">
    <location>
        <begin position="1"/>
        <end position="98"/>
    </location>
</feature>
<dbReference type="Gene3D" id="1.10.10.10">
    <property type="entry name" value="Winged helix-like DNA-binding domain superfamily/Winged helix DNA-binding domain"/>
    <property type="match status" value="1"/>
</dbReference>
<dbReference type="InterPro" id="IPR036388">
    <property type="entry name" value="WH-like_DNA-bd_sf"/>
</dbReference>
<proteinExistence type="predicted"/>
<dbReference type="FunFam" id="1.10.10.10:FF:000087">
    <property type="entry name" value="Transcriptional adapter 2"/>
    <property type="match status" value="1"/>
</dbReference>
<accession>A0A1Y2C871</accession>
<evidence type="ECO:0000313" key="3">
    <source>
        <dbReference type="Proteomes" id="UP000193642"/>
    </source>
</evidence>
<feature type="compositionally biased region" description="Gly residues" evidence="1">
    <location>
        <begin position="499"/>
        <end position="508"/>
    </location>
</feature>
<dbReference type="SUPFAM" id="SSF46689">
    <property type="entry name" value="Homeodomain-like"/>
    <property type="match status" value="1"/>
</dbReference>
<dbReference type="Proteomes" id="UP000193642">
    <property type="component" value="Unassembled WGS sequence"/>
</dbReference>
<feature type="compositionally biased region" description="Polar residues" evidence="1">
    <location>
        <begin position="54"/>
        <end position="64"/>
    </location>
</feature>
<sequence length="632" mass="69582">MEIDQSAGVHDTTHPRTDNLMLPTPSSLMYQNESTEEMNSQTQQQQNFQRSSTKTSNLPSSPLSSVKRHQLDHPLLMNRSNILSPRCKSPASQELKSPHGLPKQLVLQQEMNDQNFQALHSQSEEMMATHPTDMADFFKISFIQPQICHPVAAESLNVPSAQTSSTDLLKNIPATALTNTLSLTPIAENVHNLLPMPVPEMTMEETEEEDENDSNEEDDDDDDDDDVDQEREDDEEECQSSSSSDQNEPIHHNYHHQTYTHNQPQPPIFLASTHPVPIKPKSHKKTKPTRSLPPTNLPQTTYEKEIAGILQLNVYTHFRNDPASLLITMEDDDDDAGSGSGGAMDEDEYDQMMMAPLQTRSGALVMNPYNSGVPLGSARRGSSGSSVYDSNTTLVNGMVGGASGMRNRNGKRRCGESGSGQYGFGMEDRMNGGCFGSGYNAVDRNESGSSAGSPKRRRTSSPTKPMFSSWSGLGSGIGAVKDGASKPSQAPIKYVPPSGEGGVGGTGGPNDKVRPLPFPLIEQELIDDYTQCKDPGDVVTWKKTPISFPEDMEGYSKLAPDEIETCSILRVPPADYIQVKNILLSARKHFDTFTKRQAQKWYGIDVNKTGKIFDWFVSKNWLVVSSKGKPKK</sequence>
<dbReference type="STRING" id="329046.A0A1Y2C871"/>
<comment type="caution">
    <text evidence="2">The sequence shown here is derived from an EMBL/GenBank/DDBJ whole genome shotgun (WGS) entry which is preliminary data.</text>
</comment>